<dbReference type="Proteomes" id="UP000683925">
    <property type="component" value="Unassembled WGS sequence"/>
</dbReference>
<dbReference type="AlphaFoldDB" id="A0A8S1WIH4"/>
<proteinExistence type="predicted"/>
<comment type="caution">
    <text evidence="1">The sequence shown here is derived from an EMBL/GenBank/DDBJ whole genome shotgun (WGS) entry which is preliminary data.</text>
</comment>
<reference evidence="1" key="1">
    <citation type="submission" date="2021-01" db="EMBL/GenBank/DDBJ databases">
        <authorList>
            <consortium name="Genoscope - CEA"/>
            <person name="William W."/>
        </authorList>
    </citation>
    <scope>NUCLEOTIDE SEQUENCE</scope>
</reference>
<accession>A0A8S1WIH4</accession>
<protein>
    <submittedName>
        <fullName evidence="1">Uncharacterized protein</fullName>
    </submittedName>
</protein>
<gene>
    <name evidence="1" type="ORF">POCTA_138.1.T0940161</name>
</gene>
<evidence type="ECO:0000313" key="2">
    <source>
        <dbReference type="Proteomes" id="UP000683925"/>
    </source>
</evidence>
<keyword evidence="2" id="KW-1185">Reference proteome</keyword>
<name>A0A8S1WIH4_PAROT</name>
<sequence>MPLRINITHELKQTKLEAKGNGSAHLYGYCMQLDQQNEDADLQSEAQLPQWDKMDWKDEQFQKRVK</sequence>
<dbReference type="EMBL" id="CAJJDP010000093">
    <property type="protein sequence ID" value="CAD8189213.1"/>
    <property type="molecule type" value="Genomic_DNA"/>
</dbReference>
<evidence type="ECO:0000313" key="1">
    <source>
        <dbReference type="EMBL" id="CAD8189213.1"/>
    </source>
</evidence>
<organism evidence="1 2">
    <name type="scientific">Paramecium octaurelia</name>
    <dbReference type="NCBI Taxonomy" id="43137"/>
    <lineage>
        <taxon>Eukaryota</taxon>
        <taxon>Sar</taxon>
        <taxon>Alveolata</taxon>
        <taxon>Ciliophora</taxon>
        <taxon>Intramacronucleata</taxon>
        <taxon>Oligohymenophorea</taxon>
        <taxon>Peniculida</taxon>
        <taxon>Parameciidae</taxon>
        <taxon>Paramecium</taxon>
    </lineage>
</organism>